<reference evidence="7 8" key="2">
    <citation type="submission" date="2016-08" db="EMBL/GenBank/DDBJ databases">
        <title>Orenia metallireducens sp. nov. strain Z6, a Novel Metal-reducing Firmicute from the Deep Subsurface.</title>
        <authorList>
            <person name="Maxim B.I."/>
            <person name="Kenneth K."/>
            <person name="Flynn T.M."/>
            <person name="Oloughlin E.J."/>
            <person name="Locke R.A."/>
            <person name="Weber J.R."/>
            <person name="Egan S.M."/>
            <person name="Mackie R.I."/>
            <person name="Cann I.K."/>
        </authorList>
    </citation>
    <scope>NUCLEOTIDE SEQUENCE [LARGE SCALE GENOMIC DNA]</scope>
    <source>
        <strain evidence="7 8">Z6</strain>
    </source>
</reference>
<dbReference type="PANTHER" id="PTHR10916">
    <property type="entry name" value="60S RIBOSOMAL PROTEIN L35/50S RIBOSOMAL PROTEIN L29"/>
    <property type="match status" value="1"/>
</dbReference>
<dbReference type="OrthoDB" id="9815192at2"/>
<dbReference type="SUPFAM" id="SSF46561">
    <property type="entry name" value="Ribosomal protein L29 (L29p)"/>
    <property type="match status" value="1"/>
</dbReference>
<accession>A0A1C0ABU0</accession>
<evidence type="ECO:0000256" key="3">
    <source>
        <dbReference type="ARBA" id="ARBA00023274"/>
    </source>
</evidence>
<dbReference type="EMBL" id="LWDV01000007">
    <property type="protein sequence ID" value="OCL27831.1"/>
    <property type="molecule type" value="Genomic_DNA"/>
</dbReference>
<dbReference type="Gene3D" id="1.10.287.310">
    <property type="match status" value="1"/>
</dbReference>
<evidence type="ECO:0000313" key="8">
    <source>
        <dbReference type="Proteomes" id="UP000093514"/>
    </source>
</evidence>
<keyword evidence="3 5" id="KW-0687">Ribonucleoprotein</keyword>
<evidence type="ECO:0000313" key="7">
    <source>
        <dbReference type="EMBL" id="OCL27831.1"/>
    </source>
</evidence>
<dbReference type="CDD" id="cd00427">
    <property type="entry name" value="Ribosomal_L29_HIP"/>
    <property type="match status" value="1"/>
</dbReference>
<dbReference type="NCBIfam" id="TIGR00012">
    <property type="entry name" value="L29"/>
    <property type="match status" value="1"/>
</dbReference>
<organism evidence="7 8">
    <name type="scientific">Orenia metallireducens</name>
    <dbReference type="NCBI Taxonomy" id="1413210"/>
    <lineage>
        <taxon>Bacteria</taxon>
        <taxon>Bacillati</taxon>
        <taxon>Bacillota</taxon>
        <taxon>Clostridia</taxon>
        <taxon>Halanaerobiales</taxon>
        <taxon>Halobacteroidaceae</taxon>
        <taxon>Orenia</taxon>
    </lineage>
</organism>
<dbReference type="InterPro" id="IPR018254">
    <property type="entry name" value="Ribosomal_uL29_CS"/>
</dbReference>
<dbReference type="InterPro" id="IPR001854">
    <property type="entry name" value="Ribosomal_uL29"/>
</dbReference>
<dbReference type="InterPro" id="IPR050063">
    <property type="entry name" value="Ribosomal_protein_uL29"/>
</dbReference>
<evidence type="ECO:0000256" key="2">
    <source>
        <dbReference type="ARBA" id="ARBA00022980"/>
    </source>
</evidence>
<dbReference type="RefSeq" id="WP_068715967.1">
    <property type="nucleotide sequence ID" value="NZ_LWDV01000007.1"/>
</dbReference>
<comment type="similarity">
    <text evidence="1 5">Belongs to the universal ribosomal protein uL29 family.</text>
</comment>
<dbReference type="GO" id="GO:0006412">
    <property type="term" value="P:translation"/>
    <property type="evidence" value="ECO:0007669"/>
    <property type="project" value="UniProtKB-UniRule"/>
</dbReference>
<sequence>MKANELRNLTNAELEQKLDELKEELFNLRFQNATVQLDNPARIKEVKKSIARVKTILNERELGINQG</sequence>
<keyword evidence="8" id="KW-1185">Reference proteome</keyword>
<evidence type="ECO:0000256" key="5">
    <source>
        <dbReference type="HAMAP-Rule" id="MF_00374"/>
    </source>
</evidence>
<dbReference type="GO" id="GO:0003735">
    <property type="term" value="F:structural constituent of ribosome"/>
    <property type="evidence" value="ECO:0007669"/>
    <property type="project" value="InterPro"/>
</dbReference>
<dbReference type="GO" id="GO:0022625">
    <property type="term" value="C:cytosolic large ribosomal subunit"/>
    <property type="evidence" value="ECO:0007669"/>
    <property type="project" value="TreeGrafter"/>
</dbReference>
<comment type="caution">
    <text evidence="7">The sequence shown here is derived from an EMBL/GenBank/DDBJ whole genome shotgun (WGS) entry which is preliminary data.</text>
</comment>
<evidence type="ECO:0000256" key="1">
    <source>
        <dbReference type="ARBA" id="ARBA00009254"/>
    </source>
</evidence>
<evidence type="ECO:0000256" key="4">
    <source>
        <dbReference type="ARBA" id="ARBA00035204"/>
    </source>
</evidence>
<keyword evidence="2 5" id="KW-0689">Ribosomal protein</keyword>
<dbReference type="HAMAP" id="MF_00374">
    <property type="entry name" value="Ribosomal_uL29"/>
    <property type="match status" value="1"/>
</dbReference>
<keyword evidence="6" id="KW-0175">Coiled coil</keyword>
<protein>
    <recommendedName>
        <fullName evidence="4 5">Large ribosomal subunit protein uL29</fullName>
    </recommendedName>
</protein>
<dbReference type="InterPro" id="IPR036049">
    <property type="entry name" value="Ribosomal_uL29_sf"/>
</dbReference>
<reference evidence="8" key="1">
    <citation type="submission" date="2016-07" db="EMBL/GenBank/DDBJ databases">
        <authorList>
            <person name="Florea S."/>
            <person name="Webb J.S."/>
            <person name="Jaromczyk J."/>
            <person name="Schardl C.L."/>
        </authorList>
    </citation>
    <scope>NUCLEOTIDE SEQUENCE [LARGE SCALE GENOMIC DNA]</scope>
    <source>
        <strain evidence="8">Z6</strain>
    </source>
</reference>
<name>A0A1C0ABU0_9FIRM</name>
<dbReference type="Pfam" id="PF00831">
    <property type="entry name" value="Ribosomal_L29"/>
    <property type="match status" value="1"/>
</dbReference>
<proteinExistence type="inferred from homology"/>
<dbReference type="PROSITE" id="PS00579">
    <property type="entry name" value="RIBOSOMAL_L29"/>
    <property type="match status" value="1"/>
</dbReference>
<dbReference type="Proteomes" id="UP000093514">
    <property type="component" value="Unassembled WGS sequence"/>
</dbReference>
<dbReference type="AlphaFoldDB" id="A0A1C0ABU0"/>
<gene>
    <name evidence="5" type="primary">rpmC</name>
    <name evidence="7" type="ORF">U472_04570</name>
</gene>
<evidence type="ECO:0000256" key="6">
    <source>
        <dbReference type="SAM" id="Coils"/>
    </source>
</evidence>
<dbReference type="FunFam" id="1.10.287.310:FF:000001">
    <property type="entry name" value="50S ribosomal protein L29"/>
    <property type="match status" value="1"/>
</dbReference>
<feature type="coiled-coil region" evidence="6">
    <location>
        <begin position="4"/>
        <end position="31"/>
    </location>
</feature>
<dbReference type="PANTHER" id="PTHR10916:SF0">
    <property type="entry name" value="LARGE RIBOSOMAL SUBUNIT PROTEIN UL29C"/>
    <property type="match status" value="1"/>
</dbReference>